<proteinExistence type="predicted"/>
<reference evidence="3" key="1">
    <citation type="submission" date="2023-02" db="EMBL/GenBank/DDBJ databases">
        <title>Nocardiopsis ansamitocini NBRC 112285.</title>
        <authorList>
            <person name="Ichikawa N."/>
            <person name="Sato H."/>
            <person name="Tonouchi N."/>
        </authorList>
    </citation>
    <scope>NUCLEOTIDE SEQUENCE</scope>
    <source>
        <strain evidence="3">NBRC 112285</strain>
    </source>
</reference>
<evidence type="ECO:0000256" key="1">
    <source>
        <dbReference type="SAM" id="MobiDB-lite"/>
    </source>
</evidence>
<keyword evidence="2" id="KW-1133">Transmembrane helix</keyword>
<feature type="transmembrane region" description="Helical" evidence="2">
    <location>
        <begin position="82"/>
        <end position="103"/>
    </location>
</feature>
<sequence>MKPHSASTEEMTAPPESSRTTVSGDDPVTKDTLSRSVSRRDTTRGLGAGSGAETAWGVGVVAFFSLLFGAPGTAIVADQSGVLGVTLLWLGLLALNFATVVLARGRR</sequence>
<evidence type="ECO:0000256" key="2">
    <source>
        <dbReference type="SAM" id="Phobius"/>
    </source>
</evidence>
<feature type="compositionally biased region" description="Basic and acidic residues" evidence="1">
    <location>
        <begin position="27"/>
        <end position="43"/>
    </location>
</feature>
<dbReference type="RefSeq" id="WP_285756669.1">
    <property type="nucleotide sequence ID" value="NZ_BSQG01000001.1"/>
</dbReference>
<keyword evidence="2" id="KW-0472">Membrane</keyword>
<dbReference type="EMBL" id="BSQG01000001">
    <property type="protein sequence ID" value="GLU45784.1"/>
    <property type="molecule type" value="Genomic_DNA"/>
</dbReference>
<dbReference type="Proteomes" id="UP001165092">
    <property type="component" value="Unassembled WGS sequence"/>
</dbReference>
<comment type="caution">
    <text evidence="3">The sequence shown here is derived from an EMBL/GenBank/DDBJ whole genome shotgun (WGS) entry which is preliminary data.</text>
</comment>
<keyword evidence="2" id="KW-0812">Transmembrane</keyword>
<dbReference type="AlphaFoldDB" id="A0A9W6UGT2"/>
<feature type="transmembrane region" description="Helical" evidence="2">
    <location>
        <begin position="54"/>
        <end position="76"/>
    </location>
</feature>
<evidence type="ECO:0000313" key="3">
    <source>
        <dbReference type="EMBL" id="GLU45784.1"/>
    </source>
</evidence>
<gene>
    <name evidence="3" type="ORF">Nans01_01350</name>
</gene>
<accession>A0A9W6UGT2</accession>
<feature type="region of interest" description="Disordered" evidence="1">
    <location>
        <begin position="1"/>
        <end position="52"/>
    </location>
</feature>
<organism evidence="3 4">
    <name type="scientific">Nocardiopsis ansamitocini</name>
    <dbReference type="NCBI Taxonomy" id="1670832"/>
    <lineage>
        <taxon>Bacteria</taxon>
        <taxon>Bacillati</taxon>
        <taxon>Actinomycetota</taxon>
        <taxon>Actinomycetes</taxon>
        <taxon>Streptosporangiales</taxon>
        <taxon>Nocardiopsidaceae</taxon>
        <taxon>Nocardiopsis</taxon>
    </lineage>
</organism>
<feature type="compositionally biased region" description="Polar residues" evidence="1">
    <location>
        <begin position="1"/>
        <end position="23"/>
    </location>
</feature>
<keyword evidence="4" id="KW-1185">Reference proteome</keyword>
<protein>
    <submittedName>
        <fullName evidence="3">Uncharacterized protein</fullName>
    </submittedName>
</protein>
<evidence type="ECO:0000313" key="4">
    <source>
        <dbReference type="Proteomes" id="UP001165092"/>
    </source>
</evidence>
<name>A0A9W6UGT2_9ACTN</name>